<dbReference type="OrthoDB" id="2272314at2759"/>
<dbReference type="AlphaFoldDB" id="S7QNI0"/>
<dbReference type="eggNOG" id="KOG0987">
    <property type="taxonomic scope" value="Eukaryota"/>
</dbReference>
<dbReference type="EMBL" id="KB469296">
    <property type="protein sequence ID" value="EPQ61091.1"/>
    <property type="molecule type" value="Genomic_DNA"/>
</dbReference>
<dbReference type="Proteomes" id="UP000030669">
    <property type="component" value="Unassembled WGS sequence"/>
</dbReference>
<gene>
    <name evidence="2" type="ORF">GLOTRDRAFT_30816</name>
</gene>
<organism evidence="2 3">
    <name type="scientific">Gloeophyllum trabeum (strain ATCC 11539 / FP-39264 / Madison 617)</name>
    <name type="common">Brown rot fungus</name>
    <dbReference type="NCBI Taxonomy" id="670483"/>
    <lineage>
        <taxon>Eukaryota</taxon>
        <taxon>Fungi</taxon>
        <taxon>Dikarya</taxon>
        <taxon>Basidiomycota</taxon>
        <taxon>Agaricomycotina</taxon>
        <taxon>Agaricomycetes</taxon>
        <taxon>Gloeophyllales</taxon>
        <taxon>Gloeophyllaceae</taxon>
        <taxon>Gloeophyllum</taxon>
    </lineage>
</organism>
<dbReference type="Pfam" id="PF14214">
    <property type="entry name" value="Helitron_like_N"/>
    <property type="match status" value="1"/>
</dbReference>
<evidence type="ECO:0000313" key="3">
    <source>
        <dbReference type="Proteomes" id="UP000030669"/>
    </source>
</evidence>
<dbReference type="STRING" id="670483.S7QNI0"/>
<dbReference type="PANTHER" id="PTHR45786">
    <property type="entry name" value="DNA BINDING PROTEIN-LIKE"/>
    <property type="match status" value="1"/>
</dbReference>
<dbReference type="HOGENOM" id="CLU_001324_5_7_1"/>
<proteinExistence type="predicted"/>
<protein>
    <recommendedName>
        <fullName evidence="1">Helitron helicase-like domain-containing protein</fullName>
    </recommendedName>
</protein>
<reference evidence="2 3" key="1">
    <citation type="journal article" date="2012" name="Science">
        <title>The Paleozoic origin of enzymatic lignin decomposition reconstructed from 31 fungal genomes.</title>
        <authorList>
            <person name="Floudas D."/>
            <person name="Binder M."/>
            <person name="Riley R."/>
            <person name="Barry K."/>
            <person name="Blanchette R.A."/>
            <person name="Henrissat B."/>
            <person name="Martinez A.T."/>
            <person name="Otillar R."/>
            <person name="Spatafora J.W."/>
            <person name="Yadav J.S."/>
            <person name="Aerts A."/>
            <person name="Benoit I."/>
            <person name="Boyd A."/>
            <person name="Carlson A."/>
            <person name="Copeland A."/>
            <person name="Coutinho P.M."/>
            <person name="de Vries R.P."/>
            <person name="Ferreira P."/>
            <person name="Findley K."/>
            <person name="Foster B."/>
            <person name="Gaskell J."/>
            <person name="Glotzer D."/>
            <person name="Gorecki P."/>
            <person name="Heitman J."/>
            <person name="Hesse C."/>
            <person name="Hori C."/>
            <person name="Igarashi K."/>
            <person name="Jurgens J.A."/>
            <person name="Kallen N."/>
            <person name="Kersten P."/>
            <person name="Kohler A."/>
            <person name="Kuees U."/>
            <person name="Kumar T.K.A."/>
            <person name="Kuo A."/>
            <person name="LaButti K."/>
            <person name="Larrondo L.F."/>
            <person name="Lindquist E."/>
            <person name="Ling A."/>
            <person name="Lombard V."/>
            <person name="Lucas S."/>
            <person name="Lundell T."/>
            <person name="Martin R."/>
            <person name="McLaughlin D.J."/>
            <person name="Morgenstern I."/>
            <person name="Morin E."/>
            <person name="Murat C."/>
            <person name="Nagy L.G."/>
            <person name="Nolan M."/>
            <person name="Ohm R.A."/>
            <person name="Patyshakuliyeva A."/>
            <person name="Rokas A."/>
            <person name="Ruiz-Duenas F.J."/>
            <person name="Sabat G."/>
            <person name="Salamov A."/>
            <person name="Samejima M."/>
            <person name="Schmutz J."/>
            <person name="Slot J.C."/>
            <person name="St John F."/>
            <person name="Stenlid J."/>
            <person name="Sun H."/>
            <person name="Sun S."/>
            <person name="Syed K."/>
            <person name="Tsang A."/>
            <person name="Wiebenga A."/>
            <person name="Young D."/>
            <person name="Pisabarro A."/>
            <person name="Eastwood D.C."/>
            <person name="Martin F."/>
            <person name="Cullen D."/>
            <person name="Grigoriev I.V."/>
            <person name="Hibbett D.S."/>
        </authorList>
    </citation>
    <scope>NUCLEOTIDE SEQUENCE [LARGE SCALE GENOMIC DNA]</scope>
    <source>
        <strain evidence="2 3">ATCC 11539</strain>
    </source>
</reference>
<evidence type="ECO:0000313" key="2">
    <source>
        <dbReference type="EMBL" id="EPQ61091.1"/>
    </source>
</evidence>
<dbReference type="InterPro" id="IPR025476">
    <property type="entry name" value="Helitron_helicase-like"/>
</dbReference>
<accession>S7QNI0</accession>
<dbReference type="PANTHER" id="PTHR45786:SF74">
    <property type="entry name" value="ATP-DEPENDENT DNA HELICASE"/>
    <property type="match status" value="1"/>
</dbReference>
<name>S7QNI0_GLOTA</name>
<dbReference type="GeneID" id="19305355"/>
<dbReference type="RefSeq" id="XP_007860217.1">
    <property type="nucleotide sequence ID" value="XM_007862026.1"/>
</dbReference>
<sequence>MDVECIFCGALHWRLERLSKSTERSPTFGLCCDSGQVRLPAFDTAPYLLRRLFVANDPQAREFRENIRQYNAALAFTSLGVTIDDSVNTGRGPYVFRVHGELYHQAGSLLPPEGTPPAYAQLYIHDPRDALEQRMRRNPNLRRDTMDLLQGLLLEHHWYAHRYKHAFEIIREYGEDDIAVRLRFNPREHDWRRYNLPTADEVAAIIPGDGQQVKDSRDIILHKRTGRLERMTDLHPAYGCLHYVLLFPKGDHGWHWDLRMYQPDRQKPKRLTQTRWLAYHLQVRRDEFSTILRGGRLFQQYVVDMWACADQNRLKWLRENQRQCRASLYSGLEDAVAEADDNIDLSQLGSRYILPSSYQGGPRHMHQQFQDALAIGRRYKKVDIFMTVTCNPEWPEITRELLPGQTAADRPDLITRVFALKKKAILEDIFKNGVLGRTVAHVYTI</sequence>
<dbReference type="OMA" id="DARNDIN"/>
<keyword evidence="3" id="KW-1185">Reference proteome</keyword>
<feature type="domain" description="Helitron helicase-like" evidence="1">
    <location>
        <begin position="276"/>
        <end position="445"/>
    </location>
</feature>
<dbReference type="KEGG" id="gtr:GLOTRDRAFT_30816"/>
<evidence type="ECO:0000259" key="1">
    <source>
        <dbReference type="Pfam" id="PF14214"/>
    </source>
</evidence>
<feature type="non-terminal residue" evidence="2">
    <location>
        <position position="445"/>
    </location>
</feature>